<protein>
    <submittedName>
        <fullName evidence="1">Glutaredoxin family protein</fullName>
    </submittedName>
</protein>
<name>A0A8J6J037_9ALTE</name>
<reference evidence="1" key="1">
    <citation type="journal article" date="2018" name="Int. J. Syst. Evol. Microbiol.">
        <title>Neptunicella marina gen. nov., sp. nov., isolated from surface seawater.</title>
        <authorList>
            <person name="Liu X."/>
            <person name="Lai Q."/>
            <person name="Du Y."/>
            <person name="Zhang X."/>
            <person name="Liu Z."/>
            <person name="Sun F."/>
            <person name="Shao Z."/>
        </authorList>
    </citation>
    <scope>NUCLEOTIDE SEQUENCE</scope>
    <source>
        <strain evidence="1">S27-2</strain>
    </source>
</reference>
<accession>A0A8J6J037</accession>
<sequence>MQTEIILYSTSGCHLCEQAAELLNQTQPKVKWQTVDIAFDDDLFGRYGIRIPVIFRQDNQQELGWPFDAALLTEFLS</sequence>
<dbReference type="SUPFAM" id="SSF52833">
    <property type="entry name" value="Thioredoxin-like"/>
    <property type="match status" value="1"/>
</dbReference>
<gene>
    <name evidence="1" type="ORF">H8B19_16640</name>
</gene>
<proteinExistence type="predicted"/>
<evidence type="ECO:0000313" key="2">
    <source>
        <dbReference type="Proteomes" id="UP000601768"/>
    </source>
</evidence>
<dbReference type="Gene3D" id="3.40.30.10">
    <property type="entry name" value="Glutaredoxin"/>
    <property type="match status" value="1"/>
</dbReference>
<dbReference type="RefSeq" id="WP_186508055.1">
    <property type="nucleotide sequence ID" value="NZ_JACNEP010000019.1"/>
</dbReference>
<reference evidence="1" key="2">
    <citation type="submission" date="2020-08" db="EMBL/GenBank/DDBJ databases">
        <authorList>
            <person name="Lai Q."/>
        </authorList>
    </citation>
    <scope>NUCLEOTIDE SEQUENCE</scope>
    <source>
        <strain evidence="1">S27-2</strain>
    </source>
</reference>
<dbReference type="Pfam" id="PF05768">
    <property type="entry name" value="Glrx-like"/>
    <property type="match status" value="1"/>
</dbReference>
<organism evidence="1 2">
    <name type="scientific">Neptunicella marina</name>
    <dbReference type="NCBI Taxonomy" id="2125989"/>
    <lineage>
        <taxon>Bacteria</taxon>
        <taxon>Pseudomonadati</taxon>
        <taxon>Pseudomonadota</taxon>
        <taxon>Gammaproteobacteria</taxon>
        <taxon>Alteromonadales</taxon>
        <taxon>Alteromonadaceae</taxon>
        <taxon>Neptunicella</taxon>
    </lineage>
</organism>
<keyword evidence="2" id="KW-1185">Reference proteome</keyword>
<dbReference type="AlphaFoldDB" id="A0A8J6J037"/>
<comment type="caution">
    <text evidence="1">The sequence shown here is derived from an EMBL/GenBank/DDBJ whole genome shotgun (WGS) entry which is preliminary data.</text>
</comment>
<evidence type="ECO:0000313" key="1">
    <source>
        <dbReference type="EMBL" id="MBC3767508.1"/>
    </source>
</evidence>
<dbReference type="InterPro" id="IPR036249">
    <property type="entry name" value="Thioredoxin-like_sf"/>
</dbReference>
<dbReference type="Proteomes" id="UP000601768">
    <property type="component" value="Unassembled WGS sequence"/>
</dbReference>
<dbReference type="EMBL" id="JACNEP010000019">
    <property type="protein sequence ID" value="MBC3767508.1"/>
    <property type="molecule type" value="Genomic_DNA"/>
</dbReference>
<dbReference type="InterPro" id="IPR008554">
    <property type="entry name" value="Glutaredoxin-like"/>
</dbReference>